<organism evidence="1 2">
    <name type="scientific">Actinomadura rudentiformis</name>
    <dbReference type="NCBI Taxonomy" id="359158"/>
    <lineage>
        <taxon>Bacteria</taxon>
        <taxon>Bacillati</taxon>
        <taxon>Actinomycetota</taxon>
        <taxon>Actinomycetes</taxon>
        <taxon>Streptosporangiales</taxon>
        <taxon>Thermomonosporaceae</taxon>
        <taxon>Actinomadura</taxon>
    </lineage>
</organism>
<dbReference type="InterPro" id="IPR035169">
    <property type="entry name" value="DUF5318"/>
</dbReference>
<comment type="caution">
    <text evidence="1">The sequence shown here is derived from an EMBL/GenBank/DDBJ whole genome shotgun (WGS) entry which is preliminary data.</text>
</comment>
<dbReference type="RefSeq" id="WP_151565031.1">
    <property type="nucleotide sequence ID" value="NZ_WBMT01000015.1"/>
</dbReference>
<dbReference type="EMBL" id="WBMT01000015">
    <property type="protein sequence ID" value="KAB2344663.1"/>
    <property type="molecule type" value="Genomic_DNA"/>
</dbReference>
<keyword evidence="2" id="KW-1185">Reference proteome</keyword>
<dbReference type="Proteomes" id="UP000468735">
    <property type="component" value="Unassembled WGS sequence"/>
</dbReference>
<gene>
    <name evidence="1" type="ORF">F8566_28990</name>
</gene>
<sequence>MRPRLVVDYGLAKRAALAELRSGALTRDDACDAHPYLLRAARYHGEPTDQACPVCGRERLTHVTYVYGDELGRYEGRVKTTADLADMDREYGEFRVYVVEVCQGCAWNHLSVSYVLGHGQEPRSQRG</sequence>
<evidence type="ECO:0000313" key="1">
    <source>
        <dbReference type="EMBL" id="KAB2344663.1"/>
    </source>
</evidence>
<name>A0A6H9YJT3_9ACTN</name>
<dbReference type="OrthoDB" id="3531406at2"/>
<accession>A0A6H9YJT3</accession>
<reference evidence="1 2" key="1">
    <citation type="submission" date="2019-09" db="EMBL/GenBank/DDBJ databases">
        <title>Actinomadura physcomitrii sp. nov., a novel actinomycete isolated from moss [Physcomitrium sphaericum (Ludw) Fuernr].</title>
        <authorList>
            <person name="Zhuang X."/>
            <person name="Liu C."/>
        </authorList>
    </citation>
    <scope>NUCLEOTIDE SEQUENCE [LARGE SCALE GENOMIC DNA]</scope>
    <source>
        <strain evidence="1 2">HMC1</strain>
    </source>
</reference>
<protein>
    <submittedName>
        <fullName evidence="1">DUF5318 domain-containing protein</fullName>
    </submittedName>
</protein>
<evidence type="ECO:0000313" key="2">
    <source>
        <dbReference type="Proteomes" id="UP000468735"/>
    </source>
</evidence>
<proteinExistence type="predicted"/>
<dbReference type="AlphaFoldDB" id="A0A6H9YJT3"/>
<dbReference type="Pfam" id="PF17249">
    <property type="entry name" value="DUF5318"/>
    <property type="match status" value="1"/>
</dbReference>